<dbReference type="GO" id="GO:0051382">
    <property type="term" value="P:kinetochore assembly"/>
    <property type="evidence" value="ECO:0007669"/>
    <property type="project" value="InterPro"/>
</dbReference>
<evidence type="ECO:0000256" key="8">
    <source>
        <dbReference type="SAM" id="Coils"/>
    </source>
</evidence>
<sequence length="349" mass="39379">MDVSKETITKIQHFSERRQKAEDEFYQQQLDHTSIQDYNQKLDVTLKELQDQVKHQDDELKHTSNTFELSSIGADSQSRLSQVRRAKKAYDSLLGSEHELPTPGSPLPSLLAIEEISQLVKESKLSISMTTEKLSANRQRLKTEEANLHDAQAIRKGLEERIAKTRNEKSRKKEKSPSQLAKELIEQKRAKNEELDKDAADLRASLHEFVDEQLAAMLAAEGLGGPTVGDALEIPDTTLEAGYTNHGKPKKPKDSNTDQDGGQQRIDQLMRRQSGRENDQQSSPSNRREAAAAEMNTLLDSLIDADNSYINISRESAAPRFLVRAKVAQFHPRDARRLRLIDFGRSLSD</sequence>
<keyword evidence="7" id="KW-0137">Centromere</keyword>
<dbReference type="OrthoDB" id="9445768at2759"/>
<dbReference type="GO" id="GO:0000070">
    <property type="term" value="P:mitotic sister chromatid segregation"/>
    <property type="evidence" value="ECO:0007669"/>
    <property type="project" value="TreeGrafter"/>
</dbReference>
<dbReference type="HOGENOM" id="CLU_048926_0_0_1"/>
<proteinExistence type="inferred from homology"/>
<dbReference type="GO" id="GO:0005634">
    <property type="term" value="C:nucleus"/>
    <property type="evidence" value="ECO:0007669"/>
    <property type="project" value="UniProtKB-SubCell"/>
</dbReference>
<evidence type="ECO:0000313" key="10">
    <source>
        <dbReference type="EMBL" id="EYE90926.1"/>
    </source>
</evidence>
<organism evidence="10 11">
    <name type="scientific">Aspergillus ruber (strain CBS 135680)</name>
    <dbReference type="NCBI Taxonomy" id="1388766"/>
    <lineage>
        <taxon>Eukaryota</taxon>
        <taxon>Fungi</taxon>
        <taxon>Dikarya</taxon>
        <taxon>Ascomycota</taxon>
        <taxon>Pezizomycotina</taxon>
        <taxon>Eurotiomycetes</taxon>
        <taxon>Eurotiomycetidae</taxon>
        <taxon>Eurotiales</taxon>
        <taxon>Aspergillaceae</taxon>
        <taxon>Aspergillus</taxon>
        <taxon>Aspergillus subgen. Aspergillus</taxon>
    </lineage>
</organism>
<dbReference type="InterPro" id="IPR020993">
    <property type="entry name" value="Centromere_CenpK"/>
</dbReference>
<feature type="compositionally biased region" description="Basic and acidic residues" evidence="9">
    <location>
        <begin position="183"/>
        <end position="196"/>
    </location>
</feature>
<keyword evidence="6" id="KW-0539">Nucleus</keyword>
<dbReference type="GeneID" id="63702121"/>
<accession>A0A017S263</accession>
<feature type="compositionally biased region" description="Basic and acidic residues" evidence="9">
    <location>
        <begin position="159"/>
        <end position="168"/>
    </location>
</feature>
<evidence type="ECO:0000256" key="2">
    <source>
        <dbReference type="ARBA" id="ARBA00004584"/>
    </source>
</evidence>
<name>A0A017S263_ASPRC</name>
<reference evidence="11" key="1">
    <citation type="journal article" date="2014" name="Nat. Commun.">
        <title>Genomic adaptations of the halophilic Dead Sea filamentous fungus Eurotium rubrum.</title>
        <authorList>
            <person name="Kis-Papo T."/>
            <person name="Weig A.R."/>
            <person name="Riley R."/>
            <person name="Persoh D."/>
            <person name="Salamov A."/>
            <person name="Sun H."/>
            <person name="Lipzen A."/>
            <person name="Wasser S.P."/>
            <person name="Rambold G."/>
            <person name="Grigoriev I.V."/>
            <person name="Nevo E."/>
        </authorList>
    </citation>
    <scope>NUCLEOTIDE SEQUENCE [LARGE SCALE GENOMIC DNA]</scope>
    <source>
        <strain evidence="11">CBS 135680</strain>
    </source>
</reference>
<evidence type="ECO:0000256" key="4">
    <source>
        <dbReference type="ARBA" id="ARBA00022454"/>
    </source>
</evidence>
<dbReference type="AlphaFoldDB" id="A0A017S263"/>
<feature type="coiled-coil region" evidence="8">
    <location>
        <begin position="39"/>
        <end position="66"/>
    </location>
</feature>
<evidence type="ECO:0000256" key="7">
    <source>
        <dbReference type="ARBA" id="ARBA00023328"/>
    </source>
</evidence>
<dbReference type="PANTHER" id="PTHR14401:SF6">
    <property type="entry name" value="CENTROMERE PROTEIN K"/>
    <property type="match status" value="1"/>
</dbReference>
<evidence type="ECO:0000256" key="9">
    <source>
        <dbReference type="SAM" id="MobiDB-lite"/>
    </source>
</evidence>
<feature type="compositionally biased region" description="Basic and acidic residues" evidence="9">
    <location>
        <begin position="268"/>
        <end position="279"/>
    </location>
</feature>
<dbReference type="EMBL" id="KK088451">
    <property type="protein sequence ID" value="EYE90926.1"/>
    <property type="molecule type" value="Genomic_DNA"/>
</dbReference>
<dbReference type="Proteomes" id="UP000019804">
    <property type="component" value="Unassembled WGS sequence"/>
</dbReference>
<protein>
    <submittedName>
        <fullName evidence="10">Uncharacterized protein</fullName>
    </submittedName>
</protein>
<comment type="similarity">
    <text evidence="3">Belongs to the CENP-K/MCM22 family.</text>
</comment>
<dbReference type="PANTHER" id="PTHR14401">
    <property type="entry name" value="CENTROMERE PROTEIN K"/>
    <property type="match status" value="1"/>
</dbReference>
<feature type="region of interest" description="Disordered" evidence="9">
    <location>
        <begin position="240"/>
        <end position="291"/>
    </location>
</feature>
<comment type="subcellular location">
    <subcellularLocation>
        <location evidence="2">Chromosome</location>
        <location evidence="2">Centromere</location>
    </subcellularLocation>
    <subcellularLocation>
        <location evidence="1">Nucleus</location>
    </subcellularLocation>
</comment>
<evidence type="ECO:0000256" key="6">
    <source>
        <dbReference type="ARBA" id="ARBA00023242"/>
    </source>
</evidence>
<gene>
    <name evidence="10" type="ORF">EURHEDRAFT_526669</name>
</gene>
<evidence type="ECO:0000313" key="11">
    <source>
        <dbReference type="Proteomes" id="UP000019804"/>
    </source>
</evidence>
<evidence type="ECO:0000256" key="5">
    <source>
        <dbReference type="ARBA" id="ARBA00023054"/>
    </source>
</evidence>
<keyword evidence="11" id="KW-1185">Reference proteome</keyword>
<evidence type="ECO:0000256" key="3">
    <source>
        <dbReference type="ARBA" id="ARBA00005795"/>
    </source>
</evidence>
<feature type="region of interest" description="Disordered" evidence="9">
    <location>
        <begin position="159"/>
        <end position="196"/>
    </location>
</feature>
<keyword evidence="5 8" id="KW-0175">Coiled coil</keyword>
<keyword evidence="4" id="KW-0158">Chromosome</keyword>
<evidence type="ECO:0000256" key="1">
    <source>
        <dbReference type="ARBA" id="ARBA00004123"/>
    </source>
</evidence>
<dbReference type="GO" id="GO:0000775">
    <property type="term" value="C:chromosome, centromeric region"/>
    <property type="evidence" value="ECO:0007669"/>
    <property type="project" value="UniProtKB-SubCell"/>
</dbReference>
<dbReference type="RefSeq" id="XP_040634616.1">
    <property type="nucleotide sequence ID" value="XM_040786997.1"/>
</dbReference>